<evidence type="ECO:0000313" key="3">
    <source>
        <dbReference type="Proteomes" id="UP001556098"/>
    </source>
</evidence>
<gene>
    <name evidence="2" type="ORF">AB2B41_05175</name>
</gene>
<name>A0ABV3RJ43_9RHOB</name>
<evidence type="ECO:0000259" key="1">
    <source>
        <dbReference type="Pfam" id="PF13946"/>
    </source>
</evidence>
<dbReference type="InterPro" id="IPR038255">
    <property type="entry name" value="PBS_linker_sf"/>
</dbReference>
<keyword evidence="3" id="KW-1185">Reference proteome</keyword>
<dbReference type="RefSeq" id="WP_367876684.1">
    <property type="nucleotide sequence ID" value="NZ_JBFNXX010000003.1"/>
</dbReference>
<dbReference type="SUPFAM" id="SSF51445">
    <property type="entry name" value="(Trans)glycosidases"/>
    <property type="match status" value="1"/>
</dbReference>
<dbReference type="Gene3D" id="3.20.20.80">
    <property type="entry name" value="Glycosidases"/>
    <property type="match status" value="1"/>
</dbReference>
<dbReference type="Pfam" id="PF13946">
    <property type="entry name" value="DUF4214"/>
    <property type="match status" value="1"/>
</dbReference>
<protein>
    <submittedName>
        <fullName evidence="2">DUF4214 domain-containing protein</fullName>
    </submittedName>
</protein>
<dbReference type="Proteomes" id="UP001556098">
    <property type="component" value="Unassembled WGS sequence"/>
</dbReference>
<dbReference type="InterPro" id="IPR017853">
    <property type="entry name" value="GH"/>
</dbReference>
<accession>A0ABV3RJ43</accession>
<evidence type="ECO:0000313" key="2">
    <source>
        <dbReference type="EMBL" id="MEW9918982.1"/>
    </source>
</evidence>
<organism evidence="2 3">
    <name type="scientific">Sulfitobacter sediminis</name>
    <dbReference type="NCBI Taxonomy" id="3234186"/>
    <lineage>
        <taxon>Bacteria</taxon>
        <taxon>Pseudomonadati</taxon>
        <taxon>Pseudomonadota</taxon>
        <taxon>Alphaproteobacteria</taxon>
        <taxon>Rhodobacterales</taxon>
        <taxon>Roseobacteraceae</taxon>
        <taxon>Sulfitobacter</taxon>
    </lineage>
</organism>
<reference evidence="2 3" key="1">
    <citation type="submission" date="2024-07" db="EMBL/GenBank/DDBJ databases">
        <title>Marimonas sp.nov., isolated from tidal-flat sediment.</title>
        <authorList>
            <person name="Jayan J.N."/>
            <person name="Lee S.S."/>
        </authorList>
    </citation>
    <scope>NUCLEOTIDE SEQUENCE [LARGE SCALE GENOMIC DNA]</scope>
    <source>
        <strain evidence="2 3">MJW-29</strain>
    </source>
</reference>
<dbReference type="EMBL" id="JBFNXX010000003">
    <property type="protein sequence ID" value="MEW9918982.1"/>
    <property type="molecule type" value="Genomic_DNA"/>
</dbReference>
<proteinExistence type="predicted"/>
<feature type="domain" description="DUF4214" evidence="1">
    <location>
        <begin position="644"/>
        <end position="715"/>
    </location>
</feature>
<sequence>MPLFALTDIQGTGQYVSADMFGANAVFERTLDGTPTTAFVDAARTLGVQNIRFGGGQSDLDPQRANADGSLPVDGVSAINIVDMPGGSLRPELVNFLDWCAASTLSGHPVQTTLIIPTKHLGVSEYAAFADEIAVFVQTVMQQYGPLISAFQIGNEYWEMGETAYGQKASIAATAIAQGMSWAGVAERDQPEILIQMATAGNNGSEFGAGLASGSYNARTDAANAHIIAQLSAEARDAIDGVTEHYYYNRTDFEFPDARTDLRSIDRDYAVWDAAFSKDLSLHITEWNIRTTAEELHGLVAASTMVRQFENMIDLGVDSAHVWTFDYHSRTALTLDTDGGVRLDGEGRLINSAHGAIFDLMADALVGKELVSASFDSAMPGIDVSAYAAGTEMTLYVSSRSTETTAFTLDLTNALPGAETVTGVQVSLDPGSTDGRQWVNGEAADRLIVNGADYFYNEHDADVILTDLTFADASRIDLTLNPFEVVELTLRPGQEAAFQPAPVPAPVIDVPFAPVIVAEPVSYGELAGSDRNDWIELPGNVSRVSGGGGTDTLALNLARDAVDVLFNGYGWAELYADALPTAVTLDSVERLAFSDGTLALDTMGLAGQAYRLYQAGFDRTPDAAGLGFWIGQLDSGAVSLAGAARHFIASQEFQSAYGNEASLGDAAFLDLVYLNVLNRRPDQAGYDFWEEQLAGGLTRADMLVHFSESAENVANVAGQIADGIWF</sequence>
<comment type="caution">
    <text evidence="2">The sequence shown here is derived from an EMBL/GenBank/DDBJ whole genome shotgun (WGS) entry which is preliminary data.</text>
</comment>
<dbReference type="Gene3D" id="1.10.3130.20">
    <property type="entry name" value="Phycobilisome linker domain"/>
    <property type="match status" value="1"/>
</dbReference>
<dbReference type="InterPro" id="IPR025282">
    <property type="entry name" value="DUF4214"/>
</dbReference>